<evidence type="ECO:0000313" key="4">
    <source>
        <dbReference type="Proteomes" id="UP001201980"/>
    </source>
</evidence>
<gene>
    <name evidence="3" type="ORF">MKZ38_005800</name>
</gene>
<name>A0AAD5WUN9_9PEZI</name>
<accession>A0AAD5WUN9</accession>
<evidence type="ECO:0000313" key="3">
    <source>
        <dbReference type="EMBL" id="KAJ2905287.1"/>
    </source>
</evidence>
<dbReference type="PANTHER" id="PTHR31131:SF6">
    <property type="entry name" value="CASTOR ACT DOMAIN-CONTAINING PROTEIN"/>
    <property type="match status" value="1"/>
</dbReference>
<dbReference type="SUPFAM" id="SSF55021">
    <property type="entry name" value="ACT-like"/>
    <property type="match status" value="1"/>
</dbReference>
<dbReference type="Gene3D" id="3.30.2130.10">
    <property type="entry name" value="VC0802-like"/>
    <property type="match status" value="1"/>
</dbReference>
<dbReference type="Proteomes" id="UP001201980">
    <property type="component" value="Unassembled WGS sequence"/>
</dbReference>
<protein>
    <recommendedName>
        <fullName evidence="2">CASTOR ACT domain-containing protein</fullName>
    </recommendedName>
</protein>
<dbReference type="Pfam" id="PF13840">
    <property type="entry name" value="ACT_7"/>
    <property type="match status" value="1"/>
</dbReference>
<dbReference type="PANTHER" id="PTHR31131">
    <property type="entry name" value="CHROMOSOME 1, WHOLE GENOME SHOTGUN SEQUENCE"/>
    <property type="match status" value="1"/>
</dbReference>
<dbReference type="GO" id="GO:0046394">
    <property type="term" value="P:carboxylic acid biosynthetic process"/>
    <property type="evidence" value="ECO:0007669"/>
    <property type="project" value="UniProtKB-ARBA"/>
</dbReference>
<comment type="caution">
    <text evidence="3">The sequence shown here is derived from an EMBL/GenBank/DDBJ whole genome shotgun (WGS) entry which is preliminary data.</text>
</comment>
<keyword evidence="4" id="KW-1185">Reference proteome</keyword>
<evidence type="ECO:0000256" key="1">
    <source>
        <dbReference type="SAM" id="MobiDB-lite"/>
    </source>
</evidence>
<feature type="domain" description="CASTOR ACT" evidence="2">
    <location>
        <begin position="106"/>
        <end position="164"/>
    </location>
</feature>
<reference evidence="3" key="1">
    <citation type="submission" date="2022-07" db="EMBL/GenBank/DDBJ databases">
        <title>Draft genome sequence of Zalerion maritima ATCC 34329, a (micro)plastics degrading marine fungus.</title>
        <authorList>
            <person name="Paco A."/>
            <person name="Goncalves M.F.M."/>
            <person name="Rocha-Santos T.A.P."/>
            <person name="Alves A."/>
        </authorList>
    </citation>
    <scope>NUCLEOTIDE SEQUENCE</scope>
    <source>
        <strain evidence="3">ATCC 34329</strain>
    </source>
</reference>
<proteinExistence type="predicted"/>
<sequence>MNAQISFLDGTYKLIHISRDLYPSFLQPILRVLLPQTQSLNFSDPNTAPETGNLDGLTAEHQHSFLNISLTPLECSVVVHSSWSASVFEPLIPRLSRHDQRNANVSKDEYLVLSVISAGMDAGERVMELTSPLAMAGIPIFFITTYYSDFILVPAKARPTVVKAFLDRGFAFSDDSENSFVAAPIYSPRRGSPEIPLPGTPPPSTLAELQQRTFETLKKRNIVPYTVEGLKLMQCSGLEKSQFEQHTGMTRYMNGLGSRNGHHHSGSGSSSSNPAKLRQAEWLDGVDTKLYTALMSALVSSPRFISVTLAQEDPPSLLLDTQLSGLFGNTLVGGAGEACMGGEDSDNSLVPIFLDLSPLPLEVTGIVSGVAGRLMSEMRDDTSDGHGVSSELSYLSTAKAGAVILSGTQSRRALDVLKPWLLKGK</sequence>
<dbReference type="InterPro" id="IPR051719">
    <property type="entry name" value="CASTOR_mTORC1"/>
</dbReference>
<feature type="region of interest" description="Disordered" evidence="1">
    <location>
        <begin position="254"/>
        <end position="276"/>
    </location>
</feature>
<dbReference type="AlphaFoldDB" id="A0AAD5WUN9"/>
<dbReference type="GO" id="GO:0006520">
    <property type="term" value="P:amino acid metabolic process"/>
    <property type="evidence" value="ECO:0007669"/>
    <property type="project" value="UniProtKB-ARBA"/>
</dbReference>
<dbReference type="InterPro" id="IPR045865">
    <property type="entry name" value="ACT-like_dom_sf"/>
</dbReference>
<dbReference type="EMBL" id="JAKWBI020000034">
    <property type="protein sequence ID" value="KAJ2905287.1"/>
    <property type="molecule type" value="Genomic_DNA"/>
</dbReference>
<organism evidence="3 4">
    <name type="scientific">Zalerion maritima</name>
    <dbReference type="NCBI Taxonomy" id="339359"/>
    <lineage>
        <taxon>Eukaryota</taxon>
        <taxon>Fungi</taxon>
        <taxon>Dikarya</taxon>
        <taxon>Ascomycota</taxon>
        <taxon>Pezizomycotina</taxon>
        <taxon>Sordariomycetes</taxon>
        <taxon>Lulworthiomycetidae</taxon>
        <taxon>Lulworthiales</taxon>
        <taxon>Lulworthiaceae</taxon>
        <taxon>Zalerion</taxon>
    </lineage>
</organism>
<dbReference type="InterPro" id="IPR027795">
    <property type="entry name" value="CASTOR_ACT_dom"/>
</dbReference>
<evidence type="ECO:0000259" key="2">
    <source>
        <dbReference type="Pfam" id="PF13840"/>
    </source>
</evidence>